<comment type="similarity">
    <text evidence="1">Belongs to the iron/ascorbate-dependent oxidoreductase family.</text>
</comment>
<proteinExistence type="inferred from homology"/>
<evidence type="ECO:0000256" key="1">
    <source>
        <dbReference type="RuleBase" id="RU003682"/>
    </source>
</evidence>
<keyword evidence="4" id="KW-1185">Reference proteome</keyword>
<dbReference type="InterPro" id="IPR027443">
    <property type="entry name" value="IPNS-like_sf"/>
</dbReference>
<sequence>MRALSKLISLHKPYLVLFVGEALVGNDAVDQLSMFDQLRVWDMDRVNRYRCAIVFELTSAPFEPYIWLYKHRLKSCNLARNSQVASLTYDGRCSYNSGKLIVFIVADVDAFNACICSMWALHVIAINNAGVIVNPKGEMKGTGPHCDPASLTILHQDQVGGLQVFVDNQWRSISPNFNAFVVNIRDTFMALSNGRYKSCLHRAVVNSKTPRKSLAFFLCQTNDKVVSPPSELVDTVCPRVYPDFT</sequence>
<dbReference type="SUPFAM" id="SSF51197">
    <property type="entry name" value="Clavaminate synthase-like"/>
    <property type="match status" value="1"/>
</dbReference>
<feature type="domain" description="Fe2OG dioxygenase" evidence="2">
    <location>
        <begin position="116"/>
        <end position="220"/>
    </location>
</feature>
<dbReference type="Pfam" id="PF03171">
    <property type="entry name" value="2OG-FeII_Oxy"/>
    <property type="match status" value="1"/>
</dbReference>
<reference evidence="3 4" key="1">
    <citation type="journal article" date="2018" name="Sci. Data">
        <title>The draft genome sequence of cork oak.</title>
        <authorList>
            <person name="Ramos A.M."/>
            <person name="Usie A."/>
            <person name="Barbosa P."/>
            <person name="Barros P.M."/>
            <person name="Capote T."/>
            <person name="Chaves I."/>
            <person name="Simoes F."/>
            <person name="Abreu I."/>
            <person name="Carrasquinho I."/>
            <person name="Faro C."/>
            <person name="Guimaraes J.B."/>
            <person name="Mendonca D."/>
            <person name="Nobrega F."/>
            <person name="Rodrigues L."/>
            <person name="Saibo N.J.M."/>
            <person name="Varela M.C."/>
            <person name="Egas C."/>
            <person name="Matos J."/>
            <person name="Miguel C.M."/>
            <person name="Oliveira M.M."/>
            <person name="Ricardo C.P."/>
            <person name="Goncalves S."/>
        </authorList>
    </citation>
    <scope>NUCLEOTIDE SEQUENCE [LARGE SCALE GENOMIC DNA]</scope>
    <source>
        <strain evidence="4">cv. HL8</strain>
    </source>
</reference>
<dbReference type="Gene3D" id="3.40.50.300">
    <property type="entry name" value="P-loop containing nucleotide triphosphate hydrolases"/>
    <property type="match status" value="1"/>
</dbReference>
<evidence type="ECO:0000313" key="4">
    <source>
        <dbReference type="Proteomes" id="UP000237347"/>
    </source>
</evidence>
<dbReference type="InterPro" id="IPR044861">
    <property type="entry name" value="IPNS-like_FE2OG_OXY"/>
</dbReference>
<gene>
    <name evidence="3" type="primary">GA20ox1B</name>
    <name evidence="3" type="ORF">CFP56_003387</name>
</gene>
<name>A0AAW0LFQ6_QUESU</name>
<keyword evidence="1" id="KW-0560">Oxidoreductase</keyword>
<dbReference type="InterPro" id="IPR050231">
    <property type="entry name" value="Iron_ascorbate_oxido_reductase"/>
</dbReference>
<accession>A0AAW0LFQ6</accession>
<evidence type="ECO:0000259" key="2">
    <source>
        <dbReference type="PROSITE" id="PS51471"/>
    </source>
</evidence>
<dbReference type="GO" id="GO:0016491">
    <property type="term" value="F:oxidoreductase activity"/>
    <property type="evidence" value="ECO:0007669"/>
    <property type="project" value="UniProtKB-KW"/>
</dbReference>
<dbReference type="GO" id="GO:0046872">
    <property type="term" value="F:metal ion binding"/>
    <property type="evidence" value="ECO:0007669"/>
    <property type="project" value="UniProtKB-KW"/>
</dbReference>
<comment type="caution">
    <text evidence="3">The sequence shown here is derived from an EMBL/GenBank/DDBJ whole genome shotgun (WGS) entry which is preliminary data.</text>
</comment>
<protein>
    <submittedName>
        <fullName evidence="3">Gibberellin 20 oxidase 1-b</fullName>
    </submittedName>
</protein>
<keyword evidence="1" id="KW-0479">Metal-binding</keyword>
<dbReference type="EMBL" id="PKMF04000117">
    <property type="protein sequence ID" value="KAK7849186.1"/>
    <property type="molecule type" value="Genomic_DNA"/>
</dbReference>
<evidence type="ECO:0000313" key="3">
    <source>
        <dbReference type="EMBL" id="KAK7849186.1"/>
    </source>
</evidence>
<dbReference type="PANTHER" id="PTHR47990">
    <property type="entry name" value="2-OXOGLUTARATE (2OG) AND FE(II)-DEPENDENT OXYGENASE SUPERFAMILY PROTEIN-RELATED"/>
    <property type="match status" value="1"/>
</dbReference>
<dbReference type="AlphaFoldDB" id="A0AAW0LFQ6"/>
<dbReference type="InterPro" id="IPR005123">
    <property type="entry name" value="Oxoglu/Fe-dep_dioxygenase_dom"/>
</dbReference>
<keyword evidence="1" id="KW-0408">Iron</keyword>
<dbReference type="Proteomes" id="UP000237347">
    <property type="component" value="Unassembled WGS sequence"/>
</dbReference>
<dbReference type="InterPro" id="IPR027417">
    <property type="entry name" value="P-loop_NTPase"/>
</dbReference>
<organism evidence="3 4">
    <name type="scientific">Quercus suber</name>
    <name type="common">Cork oak</name>
    <dbReference type="NCBI Taxonomy" id="58331"/>
    <lineage>
        <taxon>Eukaryota</taxon>
        <taxon>Viridiplantae</taxon>
        <taxon>Streptophyta</taxon>
        <taxon>Embryophyta</taxon>
        <taxon>Tracheophyta</taxon>
        <taxon>Spermatophyta</taxon>
        <taxon>Magnoliopsida</taxon>
        <taxon>eudicotyledons</taxon>
        <taxon>Gunneridae</taxon>
        <taxon>Pentapetalae</taxon>
        <taxon>rosids</taxon>
        <taxon>fabids</taxon>
        <taxon>Fagales</taxon>
        <taxon>Fagaceae</taxon>
        <taxon>Quercus</taxon>
    </lineage>
</organism>
<dbReference type="Gene3D" id="2.60.120.330">
    <property type="entry name" value="B-lactam Antibiotic, Isopenicillin N Synthase, Chain"/>
    <property type="match status" value="1"/>
</dbReference>
<dbReference type="PROSITE" id="PS51471">
    <property type="entry name" value="FE2OG_OXY"/>
    <property type="match status" value="1"/>
</dbReference>